<evidence type="ECO:0000256" key="1">
    <source>
        <dbReference type="ARBA" id="ARBA00005417"/>
    </source>
</evidence>
<evidence type="ECO:0000256" key="4">
    <source>
        <dbReference type="ARBA" id="ARBA00022519"/>
    </source>
</evidence>
<keyword evidence="2" id="KW-0813">Transport</keyword>
<dbReference type="GO" id="GO:0015807">
    <property type="term" value="P:L-amino acid transport"/>
    <property type="evidence" value="ECO:0007669"/>
    <property type="project" value="TreeGrafter"/>
</dbReference>
<proteinExistence type="inferred from homology"/>
<comment type="caution">
    <text evidence="9">The sequence shown here is derived from an EMBL/GenBank/DDBJ whole genome shotgun (WGS) entry which is preliminary data.</text>
</comment>
<dbReference type="Proteomes" id="UP000544134">
    <property type="component" value="Unassembled WGS sequence"/>
</dbReference>
<dbReference type="CDD" id="cd03224">
    <property type="entry name" value="ABC_TM1139_LivF_branched"/>
    <property type="match status" value="1"/>
</dbReference>
<keyword evidence="3" id="KW-1003">Cell membrane</keyword>
<dbReference type="PROSITE" id="PS00211">
    <property type="entry name" value="ABC_TRANSPORTER_1"/>
    <property type="match status" value="1"/>
</dbReference>
<dbReference type="EMBL" id="JABBGJ010000068">
    <property type="protein sequence ID" value="NMM04038.1"/>
    <property type="molecule type" value="Genomic_DNA"/>
</dbReference>
<dbReference type="InterPro" id="IPR003439">
    <property type="entry name" value="ABC_transporter-like_ATP-bd"/>
</dbReference>
<comment type="similarity">
    <text evidence="1">Belongs to the ABC transporter superfamily.</text>
</comment>
<evidence type="ECO:0000256" key="6">
    <source>
        <dbReference type="ARBA" id="ARBA00022840"/>
    </source>
</evidence>
<dbReference type="SMART" id="SM00382">
    <property type="entry name" value="AAA"/>
    <property type="match status" value="1"/>
</dbReference>
<dbReference type="PANTHER" id="PTHR43820:SF8">
    <property type="entry name" value="ABC TRANSPORTER SUBSTRATE-BINDING PROTEIN"/>
    <property type="match status" value="1"/>
</dbReference>
<evidence type="ECO:0000313" key="10">
    <source>
        <dbReference type="Proteomes" id="UP000544134"/>
    </source>
</evidence>
<dbReference type="Gene3D" id="3.40.50.300">
    <property type="entry name" value="P-loop containing nucleotide triphosphate hydrolases"/>
    <property type="match status" value="1"/>
</dbReference>
<keyword evidence="7" id="KW-0029">Amino-acid transport</keyword>
<dbReference type="InterPro" id="IPR003593">
    <property type="entry name" value="AAA+_ATPase"/>
</dbReference>
<dbReference type="PROSITE" id="PS50893">
    <property type="entry name" value="ABC_TRANSPORTER_2"/>
    <property type="match status" value="1"/>
</dbReference>
<keyword evidence="6 9" id="KW-0067">ATP-binding</keyword>
<evidence type="ECO:0000256" key="2">
    <source>
        <dbReference type="ARBA" id="ARBA00022448"/>
    </source>
</evidence>
<accession>A0A848INV1</accession>
<gene>
    <name evidence="9" type="ORF">HHL24_40035</name>
</gene>
<dbReference type="GO" id="GO:0016887">
    <property type="term" value="F:ATP hydrolysis activity"/>
    <property type="evidence" value="ECO:0007669"/>
    <property type="project" value="InterPro"/>
</dbReference>
<dbReference type="AlphaFoldDB" id="A0A848INV1"/>
<dbReference type="RefSeq" id="WP_169490810.1">
    <property type="nucleotide sequence ID" value="NZ_JABBGJ010000068.1"/>
</dbReference>
<dbReference type="InterPro" id="IPR027417">
    <property type="entry name" value="P-loop_NTPase"/>
</dbReference>
<keyword evidence="5" id="KW-0547">Nucleotide-binding</keyword>
<dbReference type="InterPro" id="IPR052156">
    <property type="entry name" value="BCAA_Transport_ATP-bd_LivF"/>
</dbReference>
<keyword evidence="10" id="KW-1185">Reference proteome</keyword>
<evidence type="ECO:0000256" key="7">
    <source>
        <dbReference type="ARBA" id="ARBA00022970"/>
    </source>
</evidence>
<evidence type="ECO:0000256" key="5">
    <source>
        <dbReference type="ARBA" id="ARBA00022741"/>
    </source>
</evidence>
<sequence>MMLEIDGLRAGYGHLEILQGVDLRIKHGEFVTLLGPNGAGKSTLLKTLFGMTTHKGGSIRWKGEDLAGKRPRAFLSHGIAYVPQGRCNFPLMSVEENLEMAACTVRDSETRAEREYCYDLFPVLRERRDQYAGNLSGGEQQLLEMAMAVLRRPQILLVDEPSVGLSPQAVALVFNELKRLHKGGRTILLVEQNTRKAMETAERAVVLRLGKVIWDTPVGELSQEKLGELFMTGHGHAHIAASPAPPGGPLLNGKPAL</sequence>
<reference evidence="9 10" key="1">
    <citation type="submission" date="2020-04" db="EMBL/GenBank/DDBJ databases">
        <title>Paraburkholderia sp. RP-4-7 isolated from soil.</title>
        <authorList>
            <person name="Dahal R.H."/>
        </authorList>
    </citation>
    <scope>NUCLEOTIDE SEQUENCE [LARGE SCALE GENOMIC DNA]</scope>
    <source>
        <strain evidence="9 10">RP-4-7</strain>
    </source>
</reference>
<protein>
    <submittedName>
        <fullName evidence="9">ABC transporter ATP-binding protein</fullName>
    </submittedName>
</protein>
<evidence type="ECO:0000313" key="9">
    <source>
        <dbReference type="EMBL" id="NMM04038.1"/>
    </source>
</evidence>
<dbReference type="SUPFAM" id="SSF52540">
    <property type="entry name" value="P-loop containing nucleoside triphosphate hydrolases"/>
    <property type="match status" value="1"/>
</dbReference>
<dbReference type="PANTHER" id="PTHR43820">
    <property type="entry name" value="HIGH-AFFINITY BRANCHED-CHAIN AMINO ACID TRANSPORT ATP-BINDING PROTEIN LIVF"/>
    <property type="match status" value="1"/>
</dbReference>
<feature type="domain" description="ABC transporter" evidence="8">
    <location>
        <begin position="3"/>
        <end position="234"/>
    </location>
</feature>
<keyword evidence="4" id="KW-0472">Membrane</keyword>
<dbReference type="InterPro" id="IPR017871">
    <property type="entry name" value="ABC_transporter-like_CS"/>
</dbReference>
<evidence type="ECO:0000259" key="8">
    <source>
        <dbReference type="PROSITE" id="PS50893"/>
    </source>
</evidence>
<evidence type="ECO:0000256" key="3">
    <source>
        <dbReference type="ARBA" id="ARBA00022475"/>
    </source>
</evidence>
<name>A0A848INV1_9BURK</name>
<dbReference type="GO" id="GO:0015658">
    <property type="term" value="F:branched-chain amino acid transmembrane transporter activity"/>
    <property type="evidence" value="ECO:0007669"/>
    <property type="project" value="TreeGrafter"/>
</dbReference>
<dbReference type="GO" id="GO:0005524">
    <property type="term" value="F:ATP binding"/>
    <property type="evidence" value="ECO:0007669"/>
    <property type="project" value="UniProtKB-KW"/>
</dbReference>
<keyword evidence="4" id="KW-0997">Cell inner membrane</keyword>
<organism evidence="9 10">
    <name type="scientific">Paraburkholderia polaris</name>
    <dbReference type="NCBI Taxonomy" id="2728848"/>
    <lineage>
        <taxon>Bacteria</taxon>
        <taxon>Pseudomonadati</taxon>
        <taxon>Pseudomonadota</taxon>
        <taxon>Betaproteobacteria</taxon>
        <taxon>Burkholderiales</taxon>
        <taxon>Burkholderiaceae</taxon>
        <taxon>Paraburkholderia</taxon>
    </lineage>
</organism>
<dbReference type="Pfam" id="PF00005">
    <property type="entry name" value="ABC_tran"/>
    <property type="match status" value="1"/>
</dbReference>